<dbReference type="PaxDb" id="214684-Q5KMM1"/>
<dbReference type="InParanoid" id="Q5KMM1"/>
<dbReference type="CDD" id="cd00067">
    <property type="entry name" value="GAL4"/>
    <property type="match status" value="1"/>
</dbReference>
<proteinExistence type="predicted"/>
<dbReference type="HOGENOM" id="CLU_261911_0_0_1"/>
<evidence type="ECO:0000313" key="3">
    <source>
        <dbReference type="Proteomes" id="UP000002149"/>
    </source>
</evidence>
<evidence type="ECO:0000313" key="2">
    <source>
        <dbReference type="EMBL" id="AAW41488.2"/>
    </source>
</evidence>
<dbReference type="RefSeq" id="XP_024512117.1">
    <property type="nucleotide sequence ID" value="XM_024656463.1"/>
</dbReference>
<evidence type="ECO:0000256" key="1">
    <source>
        <dbReference type="SAM" id="MobiDB-lite"/>
    </source>
</evidence>
<feature type="compositionally biased region" description="Acidic residues" evidence="1">
    <location>
        <begin position="1233"/>
        <end position="1251"/>
    </location>
</feature>
<dbReference type="GO" id="GO:0051747">
    <property type="term" value="F:cytosine C-5 DNA demethylase activity"/>
    <property type="evidence" value="ECO:0000318"/>
    <property type="project" value="GO_Central"/>
</dbReference>
<feature type="compositionally biased region" description="Low complexity" evidence="1">
    <location>
        <begin position="1170"/>
        <end position="1188"/>
    </location>
</feature>
<reference evidence="2 3" key="1">
    <citation type="journal article" date="2005" name="Science">
        <title>The genome of the basidiomycetous yeast and human pathogen Cryptococcus neoformans.</title>
        <authorList>
            <person name="Loftus B.J."/>
            <person name="Fung E."/>
            <person name="Roncaglia P."/>
            <person name="Rowley D."/>
            <person name="Amedeo P."/>
            <person name="Bruno D."/>
            <person name="Vamathevan J."/>
            <person name="Miranda M."/>
            <person name="Anderson I.J."/>
            <person name="Fraser J.A."/>
            <person name="Allen J.E."/>
            <person name="Bosdet I.E."/>
            <person name="Brent M.R."/>
            <person name="Chiu R."/>
            <person name="Doering T.L."/>
            <person name="Donlin M.J."/>
            <person name="D'Souza C.A."/>
            <person name="Fox D.S."/>
            <person name="Grinberg V."/>
            <person name="Fu J."/>
            <person name="Fukushima M."/>
            <person name="Haas B.J."/>
            <person name="Huang J.C."/>
            <person name="Janbon G."/>
            <person name="Jones S.J."/>
            <person name="Koo H.L."/>
            <person name="Krzywinski M.I."/>
            <person name="Kwon-Chung J.K."/>
            <person name="Lengeler K.B."/>
            <person name="Maiti R."/>
            <person name="Marra M.A."/>
            <person name="Marra R.E."/>
            <person name="Mathewson C.A."/>
            <person name="Mitchell T.G."/>
            <person name="Pertea M."/>
            <person name="Riggs F.R."/>
            <person name="Salzberg S.L."/>
            <person name="Schein J.E."/>
            <person name="Shvartsbeyn A."/>
            <person name="Shin H."/>
            <person name="Shumway M."/>
            <person name="Specht C.A."/>
            <person name="Suh B.B."/>
            <person name="Tenney A."/>
            <person name="Utterback T.R."/>
            <person name="Wickes B.L."/>
            <person name="Wortman J.R."/>
            <person name="Wye N.H."/>
            <person name="Kronstad J.W."/>
            <person name="Lodge J.K."/>
            <person name="Heitman J."/>
            <person name="Davis R.W."/>
            <person name="Fraser C.M."/>
            <person name="Hyman R.W."/>
        </authorList>
    </citation>
    <scope>NUCLEOTIDE SEQUENCE [LARGE SCALE GENOMIC DNA]</scope>
    <source>
        <strain evidence="3">JEC21 / ATCC MYA-565</strain>
    </source>
</reference>
<dbReference type="EMBL" id="AE017342">
    <property type="protein sequence ID" value="AAW41488.2"/>
    <property type="molecule type" value="Genomic_DNA"/>
</dbReference>
<dbReference type="PANTHER" id="PTHR31573:SF1">
    <property type="entry name" value="DNA OXIDATIVE DEMETHYLASE ALKBH2"/>
    <property type="match status" value="1"/>
</dbReference>
<dbReference type="GO" id="GO:0006307">
    <property type="term" value="P:DNA alkylation repair"/>
    <property type="evidence" value="ECO:0000318"/>
    <property type="project" value="GO_Central"/>
</dbReference>
<dbReference type="VEuPathDB" id="FungiDB:CNB01220"/>
<dbReference type="GO" id="GO:0008198">
    <property type="term" value="F:ferrous iron binding"/>
    <property type="evidence" value="ECO:0000318"/>
    <property type="project" value="GO_Central"/>
</dbReference>
<feature type="region of interest" description="Disordered" evidence="1">
    <location>
        <begin position="1123"/>
        <end position="1292"/>
    </location>
</feature>
<dbReference type="PANTHER" id="PTHR31573">
    <property type="entry name" value="ALPHA-KETOGLUTARATE-DEPENDENT DIOXYGENASE ALKB HOMOLOG 2"/>
    <property type="match status" value="1"/>
</dbReference>
<dbReference type="Proteomes" id="UP000002149">
    <property type="component" value="Chromosome 2"/>
</dbReference>
<dbReference type="GeneID" id="3255951"/>
<organism evidence="2 3">
    <name type="scientific">Cryptococcus deneoformans (strain JEC21 / ATCC MYA-565)</name>
    <name type="common">Cryptococcus neoformans var. neoformans serotype D</name>
    <dbReference type="NCBI Taxonomy" id="214684"/>
    <lineage>
        <taxon>Eukaryota</taxon>
        <taxon>Fungi</taxon>
        <taxon>Dikarya</taxon>
        <taxon>Basidiomycota</taxon>
        <taxon>Agaricomycotina</taxon>
        <taxon>Tremellomycetes</taxon>
        <taxon>Tremellales</taxon>
        <taxon>Cryptococcaceae</taxon>
        <taxon>Cryptococcus</taxon>
        <taxon>Cryptococcus neoformans species complex</taxon>
    </lineage>
</organism>
<protein>
    <submittedName>
        <fullName evidence="2">Uncharacterized protein</fullName>
    </submittedName>
</protein>
<dbReference type="eggNOG" id="ENOG502RB5K">
    <property type="taxonomic scope" value="Eukaryota"/>
</dbReference>
<feature type="compositionally biased region" description="Basic residues" evidence="1">
    <location>
        <begin position="1279"/>
        <end position="1292"/>
    </location>
</feature>
<dbReference type="InterPro" id="IPR001138">
    <property type="entry name" value="Zn2Cys6_DnaBD"/>
</dbReference>
<dbReference type="InterPro" id="IPR032852">
    <property type="entry name" value="ALKBH2"/>
</dbReference>
<keyword evidence="3" id="KW-1185">Reference proteome</keyword>
<dbReference type="STRING" id="214684.Q5KMM1"/>
<feature type="region of interest" description="Disordered" evidence="1">
    <location>
        <begin position="331"/>
        <end position="357"/>
    </location>
</feature>
<name>Q5KMM1_CRYD1</name>
<feature type="compositionally biased region" description="Low complexity" evidence="1">
    <location>
        <begin position="1265"/>
        <end position="1276"/>
    </location>
</feature>
<accession>Q5KMM1</accession>
<gene>
    <name evidence="2" type="ordered locus">CNB01220</name>
</gene>
<sequence length="1292" mass="139747">MQGSSPAATGGPEASHQPLPPIDPPAAVQQQVTIPTLQVALENPNPVPDAPAGVNSMVDPEAQLSDGINAVELGTAADDSTNLNGTIIETIADSSTAGEITTYQGGIPPYSAPSHVIYPEENIPNPFVGDMRPQPVFDNLRPHSLFRPAVLPADVDLRLDQSSIWMTVDEQTSRAVYWITPTCLCCKHPAFAQHCDRGWPACARCTSRGINCLPGKQWGNLRAKSRRRGTASFVPAPRATTSRSVRLSNAAKLAIEAAEAASAAASTEITKATMQKSNPKPKATTIVDTEMTNGEKANGITTKSATSPLTVPAEITSPDVPIPIVTAPPTAATSLPNRSKRPHSVLAVPSSKNEVFTKRPRQKVPLAKSVVASSPDDELYFARLKANELKPALSNTHGSCPVWAQTRRGLQAALEYFREPKRTLGASVDISGGGMARGVLFEGAVEAQGVYWGQGERIGTIMTSIGHPRRQKPIIPQEDEVAPVLPEPSSSTLSATAGINLAESLKSGKKEAVNDELPEIKALLKTQRARIPVALAVAQDYSAVPFRVAKPFMVLGWFWIVESWLEPVLTSLELFKPIQKAPSGPPEKVVWKFRFEYCRGSQPPPWWSTPSQQSGQQGEESITATRKVPVDSSWDFIGHSNTNEADTVRSPTPVDEPNGHVEMYSSEEDKKYTHQCENCRKISHRVYADGDICLNESCSWFFGDASDASNRIGPIRNEPGALQEIPHILPEQLNLVLVPEEPGVHMLKGGRENIGREYWTGFVCSKCKLAQERDDWSGWRCKLCDYFVIKSGFHSHIALRPLRPVCTGPRQEDGFATWPKPAHRSWSLYEDNAKVIRYQVDATLGPGTEVHHVLGSERQADFTGKSFMELQKLGSVPSVAGDVNLPKRFPALPDEEVKRPAESFLSPFYTFLAGNDAPSLPGFPTGPIVRWKSCPKTFVDVMHIINFQAGRMFPGRPQFSNLTMAAYPPQILTSQHPPITVPPNSYIAIMFLGSDCTVRFRPAGTRIKPGEITVQHGDLIGVQAGSEPTDVSLKTGSFGIICIARHGGQYAESQNQNEFKSESPLESAPVPAEIIEKPALLPEAPLTNWYIGGLPLDPAQPTIVLPPFRAERPKPVWTGDATNVEEKSKENNEGQQADPNIVILTTPPPTPRLREPRGLSPLAGYGESTASLRRSLAVASPSSPPVAAKRGGKATRGRASTGSSVADGRRSSTPMRGRKRASTGKRKAKAEPEASDVEGEDEVSNSGEPEEDGKGKGKRRKNIGGRRSLGTPTTTRGRGGGRGRGGRKSAVV</sequence>
<dbReference type="GO" id="GO:0008270">
    <property type="term" value="F:zinc ion binding"/>
    <property type="evidence" value="ECO:0007669"/>
    <property type="project" value="InterPro"/>
</dbReference>
<dbReference type="GO" id="GO:0000981">
    <property type="term" value="F:DNA-binding transcription factor activity, RNA polymerase II-specific"/>
    <property type="evidence" value="ECO:0007669"/>
    <property type="project" value="InterPro"/>
</dbReference>
<dbReference type="GO" id="GO:0035516">
    <property type="term" value="F:broad specificity oxidative DNA demethylase activity"/>
    <property type="evidence" value="ECO:0000318"/>
    <property type="project" value="GO_Central"/>
</dbReference>
<accession>Q55XB2</accession>
<dbReference type="KEGG" id="cne:CNB01220"/>
<dbReference type="OrthoDB" id="2163491at2759"/>
<feature type="compositionally biased region" description="Basic residues" evidence="1">
    <location>
        <begin position="1216"/>
        <end position="1228"/>
    </location>
</feature>
<feature type="region of interest" description="Disordered" evidence="1">
    <location>
        <begin position="1"/>
        <end position="25"/>
    </location>
</feature>